<comment type="caution">
    <text evidence="5">The sequence shown here is derived from an EMBL/GenBank/DDBJ whole genome shotgun (WGS) entry which is preliminary data.</text>
</comment>
<keyword evidence="3" id="KW-0804">Transcription</keyword>
<feature type="domain" description="LysR substrate-binding" evidence="4">
    <location>
        <begin position="24"/>
        <end position="227"/>
    </location>
</feature>
<protein>
    <recommendedName>
        <fullName evidence="4">LysR substrate-binding domain-containing protein</fullName>
    </recommendedName>
</protein>
<evidence type="ECO:0000256" key="3">
    <source>
        <dbReference type="ARBA" id="ARBA00023163"/>
    </source>
</evidence>
<organism evidence="5 6">
    <name type="scientific">Pigmentiphaga soli</name>
    <dbReference type="NCBI Taxonomy" id="1007095"/>
    <lineage>
        <taxon>Bacteria</taxon>
        <taxon>Pseudomonadati</taxon>
        <taxon>Pseudomonadota</taxon>
        <taxon>Betaproteobacteria</taxon>
        <taxon>Burkholderiales</taxon>
        <taxon>Alcaligenaceae</taxon>
        <taxon>Pigmentiphaga</taxon>
    </lineage>
</organism>
<dbReference type="EMBL" id="BAABFO010000008">
    <property type="protein sequence ID" value="GAA4331595.1"/>
    <property type="molecule type" value="Genomic_DNA"/>
</dbReference>
<evidence type="ECO:0000313" key="6">
    <source>
        <dbReference type="Proteomes" id="UP001501671"/>
    </source>
</evidence>
<dbReference type="Gene3D" id="3.40.190.10">
    <property type="entry name" value="Periplasmic binding protein-like II"/>
    <property type="match status" value="2"/>
</dbReference>
<dbReference type="SUPFAM" id="SSF53850">
    <property type="entry name" value="Periplasmic binding protein-like II"/>
    <property type="match status" value="1"/>
</dbReference>
<dbReference type="PANTHER" id="PTHR30126">
    <property type="entry name" value="HTH-TYPE TRANSCRIPTIONAL REGULATOR"/>
    <property type="match status" value="1"/>
</dbReference>
<evidence type="ECO:0000259" key="4">
    <source>
        <dbReference type="Pfam" id="PF03466"/>
    </source>
</evidence>
<evidence type="ECO:0000313" key="5">
    <source>
        <dbReference type="EMBL" id="GAA4331595.1"/>
    </source>
</evidence>
<accession>A0ABP8GYD7</accession>
<sequence>MIPLIQRTLDQLEGLHRVAEGFAAGERGSVTVATSHTHARYLLPPVIEAFIQQYPGVSLTLLQGYGAQVVGWLNSGEADLSVSTAPAQPPASLSFHPIGEIHRVVLAKPGHPLLGQENPSLQDLAAYPIITYGPEYGAYAQIMKIFEAASLTPTIALSTSDTDTIKTYASCGLGIAILADSAFEPERDEGLRALDVRHLFPSSTVFVGLSRERPLTPHVARLAQLLRVDLEDPM</sequence>
<proteinExistence type="inferred from homology"/>
<dbReference type="Proteomes" id="UP001501671">
    <property type="component" value="Unassembled WGS sequence"/>
</dbReference>
<keyword evidence="2" id="KW-0805">Transcription regulation</keyword>
<reference evidence="6" key="1">
    <citation type="journal article" date="2019" name="Int. J. Syst. Evol. Microbiol.">
        <title>The Global Catalogue of Microorganisms (GCM) 10K type strain sequencing project: providing services to taxonomists for standard genome sequencing and annotation.</title>
        <authorList>
            <consortium name="The Broad Institute Genomics Platform"/>
            <consortium name="The Broad Institute Genome Sequencing Center for Infectious Disease"/>
            <person name="Wu L."/>
            <person name="Ma J."/>
        </authorList>
    </citation>
    <scope>NUCLEOTIDE SEQUENCE [LARGE SCALE GENOMIC DNA]</scope>
    <source>
        <strain evidence="6">JCM 17666</strain>
    </source>
</reference>
<gene>
    <name evidence="5" type="ORF">GCM10023144_20420</name>
</gene>
<dbReference type="PANTHER" id="PTHR30126:SF6">
    <property type="entry name" value="HTH-TYPE TRANSCRIPTIONAL REGULATOR CYSB-RELATED"/>
    <property type="match status" value="1"/>
</dbReference>
<comment type="similarity">
    <text evidence="1">Belongs to the LysR transcriptional regulatory family.</text>
</comment>
<name>A0ABP8GYD7_9BURK</name>
<dbReference type="Pfam" id="PF03466">
    <property type="entry name" value="LysR_substrate"/>
    <property type="match status" value="1"/>
</dbReference>
<dbReference type="InterPro" id="IPR005119">
    <property type="entry name" value="LysR_subst-bd"/>
</dbReference>
<evidence type="ECO:0000256" key="2">
    <source>
        <dbReference type="ARBA" id="ARBA00023015"/>
    </source>
</evidence>
<keyword evidence="6" id="KW-1185">Reference proteome</keyword>
<evidence type="ECO:0000256" key="1">
    <source>
        <dbReference type="ARBA" id="ARBA00009437"/>
    </source>
</evidence>